<sequence>MITNCIYIFTFLFHISSALKLFQPREIIHLLENSCLLAVLVDSDDVFLSEDTGQLLRSLSEVSFQSEPYVQFGYINLKSFRWQNNQTLQTIKREHPSVNDIVLFPKSKVDRTCLLPAKPLMPKVNVYKGSRSINVLVDFINNYCDTYQTAKGSVSYEGLHRKEILKNLFSVSSISDVTSNYVFQEEIVDGSCDKNTNKKENIICEDNHEHPKSFQKNIDQKQHEIPKCERIKVPSKDVFFHDYLKLSRPVIIEGAMESWPAMTKWSNKFLREEYGDNKAHIKLTPRGEFEGVESSELWDNYKTFKIPEAVHKQLEFSDLVVVRPATLSMKFSELVDLIENVSDGVVKNVSAYLEYSSIPNHLPELENDIREMPFIVDVLNRQHLNIWFSDGNTLGKLHFDPFDNFLCQISGQKQVLLFEPHDNTRLYEAHIPEP</sequence>
<organism evidence="3 4">
    <name type="scientific">Mytilus galloprovincialis</name>
    <name type="common">Mediterranean mussel</name>
    <dbReference type="NCBI Taxonomy" id="29158"/>
    <lineage>
        <taxon>Eukaryota</taxon>
        <taxon>Metazoa</taxon>
        <taxon>Spiralia</taxon>
        <taxon>Lophotrochozoa</taxon>
        <taxon>Mollusca</taxon>
        <taxon>Bivalvia</taxon>
        <taxon>Autobranchia</taxon>
        <taxon>Pteriomorphia</taxon>
        <taxon>Mytilida</taxon>
        <taxon>Mytiloidea</taxon>
        <taxon>Mytilidae</taxon>
        <taxon>Mytilinae</taxon>
        <taxon>Mytilus</taxon>
    </lineage>
</organism>
<dbReference type="OrthoDB" id="415358at2759"/>
<dbReference type="EMBL" id="UYJE01008114">
    <property type="protein sequence ID" value="VDI61200.1"/>
    <property type="molecule type" value="Genomic_DNA"/>
</dbReference>
<keyword evidence="1" id="KW-0732">Signal</keyword>
<dbReference type="AlphaFoldDB" id="A0A8B6GAI2"/>
<proteinExistence type="predicted"/>
<dbReference type="InterPro" id="IPR041667">
    <property type="entry name" value="Cupin_8"/>
</dbReference>
<feature type="chain" id="PRO_5032906041" evidence="1">
    <location>
        <begin position="19"/>
        <end position="434"/>
    </location>
</feature>
<protein>
    <submittedName>
        <fullName evidence="3">Jumonji domain-containing protein 7</fullName>
    </submittedName>
</protein>
<feature type="domain" description="JmjC" evidence="2">
    <location>
        <begin position="347"/>
        <end position="434"/>
    </location>
</feature>
<comment type="caution">
    <text evidence="3">The sequence shown here is derived from an EMBL/GenBank/DDBJ whole genome shotgun (WGS) entry which is preliminary data.</text>
</comment>
<dbReference type="Gene3D" id="2.60.120.10">
    <property type="entry name" value="Jelly Rolls"/>
    <property type="match status" value="1"/>
</dbReference>
<dbReference type="PANTHER" id="PTHR12461:SF83">
    <property type="entry name" value="JMJC DOMAIN-CONTAINING PROTEIN"/>
    <property type="match status" value="1"/>
</dbReference>
<dbReference type="Proteomes" id="UP000596742">
    <property type="component" value="Unassembled WGS sequence"/>
</dbReference>
<evidence type="ECO:0000256" key="1">
    <source>
        <dbReference type="SAM" id="SignalP"/>
    </source>
</evidence>
<dbReference type="InterPro" id="IPR014710">
    <property type="entry name" value="RmlC-like_jellyroll"/>
</dbReference>
<dbReference type="InterPro" id="IPR003347">
    <property type="entry name" value="JmjC_dom"/>
</dbReference>
<dbReference type="SUPFAM" id="SSF51197">
    <property type="entry name" value="Clavaminate synthase-like"/>
    <property type="match status" value="1"/>
</dbReference>
<dbReference type="PANTHER" id="PTHR12461">
    <property type="entry name" value="HYPOXIA-INDUCIBLE FACTOR 1 ALPHA INHIBITOR-RELATED"/>
    <property type="match status" value="1"/>
</dbReference>
<gene>
    <name evidence="3" type="ORF">MGAL_10B001787</name>
</gene>
<feature type="signal peptide" evidence="1">
    <location>
        <begin position="1"/>
        <end position="18"/>
    </location>
</feature>
<name>A0A8B6GAI2_MYTGA</name>
<dbReference type="Pfam" id="PF13621">
    <property type="entry name" value="Cupin_8"/>
    <property type="match status" value="1"/>
</dbReference>
<evidence type="ECO:0000313" key="3">
    <source>
        <dbReference type="EMBL" id="VDI61200.1"/>
    </source>
</evidence>
<feature type="non-terminal residue" evidence="3">
    <location>
        <position position="1"/>
    </location>
</feature>
<evidence type="ECO:0000259" key="2">
    <source>
        <dbReference type="PROSITE" id="PS51184"/>
    </source>
</evidence>
<reference evidence="3" key="1">
    <citation type="submission" date="2018-11" db="EMBL/GenBank/DDBJ databases">
        <authorList>
            <person name="Alioto T."/>
            <person name="Alioto T."/>
        </authorList>
    </citation>
    <scope>NUCLEOTIDE SEQUENCE</scope>
</reference>
<evidence type="ECO:0000313" key="4">
    <source>
        <dbReference type="Proteomes" id="UP000596742"/>
    </source>
</evidence>
<keyword evidence="4" id="KW-1185">Reference proteome</keyword>
<dbReference type="PROSITE" id="PS51184">
    <property type="entry name" value="JMJC"/>
    <property type="match status" value="1"/>
</dbReference>
<accession>A0A8B6GAI2</accession>